<evidence type="ECO:0000256" key="1">
    <source>
        <dbReference type="ARBA" id="ARBA00010641"/>
    </source>
</evidence>
<keyword evidence="3" id="KW-0731">Sigma factor</keyword>
<feature type="domain" description="RNA polymerase sigma-70 region 2" evidence="7">
    <location>
        <begin position="27"/>
        <end position="90"/>
    </location>
</feature>
<protein>
    <submittedName>
        <fullName evidence="9">RNA polymerase sigma-70 factor (Sigma-E family)</fullName>
    </submittedName>
</protein>
<dbReference type="PANTHER" id="PTHR43133">
    <property type="entry name" value="RNA POLYMERASE ECF-TYPE SIGMA FACTO"/>
    <property type="match status" value="1"/>
</dbReference>
<keyword evidence="2" id="KW-0805">Transcription regulation</keyword>
<dbReference type="InterPro" id="IPR013249">
    <property type="entry name" value="RNA_pol_sigma70_r4_t2"/>
</dbReference>
<accession>A0A2S6IDQ1</accession>
<feature type="domain" description="RNA polymerase sigma factor 70 region 4 type 2" evidence="8">
    <location>
        <begin position="115"/>
        <end position="165"/>
    </location>
</feature>
<dbReference type="GO" id="GO:0003677">
    <property type="term" value="F:DNA binding"/>
    <property type="evidence" value="ECO:0007669"/>
    <property type="project" value="UniProtKB-KW"/>
</dbReference>
<evidence type="ECO:0000256" key="6">
    <source>
        <dbReference type="SAM" id="MobiDB-lite"/>
    </source>
</evidence>
<comment type="caution">
    <text evidence="9">The sequence shown here is derived from an EMBL/GenBank/DDBJ whole genome shotgun (WGS) entry which is preliminary data.</text>
</comment>
<dbReference type="InterPro" id="IPR013324">
    <property type="entry name" value="RNA_pol_sigma_r3/r4-like"/>
</dbReference>
<dbReference type="InterPro" id="IPR036388">
    <property type="entry name" value="WH-like_DNA-bd_sf"/>
</dbReference>
<dbReference type="Gene3D" id="1.10.1740.10">
    <property type="match status" value="1"/>
</dbReference>
<organism evidence="9 10">
    <name type="scientific">Kineococcus xinjiangensis</name>
    <dbReference type="NCBI Taxonomy" id="512762"/>
    <lineage>
        <taxon>Bacteria</taxon>
        <taxon>Bacillati</taxon>
        <taxon>Actinomycetota</taxon>
        <taxon>Actinomycetes</taxon>
        <taxon>Kineosporiales</taxon>
        <taxon>Kineosporiaceae</taxon>
        <taxon>Kineococcus</taxon>
    </lineage>
</organism>
<evidence type="ECO:0000259" key="7">
    <source>
        <dbReference type="Pfam" id="PF04542"/>
    </source>
</evidence>
<feature type="region of interest" description="Disordered" evidence="6">
    <location>
        <begin position="1"/>
        <end position="22"/>
    </location>
</feature>
<sequence>MLHFRPRSRPEEPDQGPPGFADFATARYPALVRLGTLLSGDAHHGEDLAQMGLVAVLRAWPRLHPAGDPEAYARVAMTRLAARAGRRRWRGEVPTATLPDTSPAARPDADAALDAQRLLAALPAPQRLVLVLRFWLDLSEADTAEALGCSVGTVKSRTSRALGRLRTDATAGDGNPVATAPTRRDAGILPGSGAAR</sequence>
<dbReference type="Gene3D" id="1.10.10.10">
    <property type="entry name" value="Winged helix-like DNA-binding domain superfamily/Winged helix DNA-binding domain"/>
    <property type="match status" value="1"/>
</dbReference>
<dbReference type="GO" id="GO:0016987">
    <property type="term" value="F:sigma factor activity"/>
    <property type="evidence" value="ECO:0007669"/>
    <property type="project" value="UniProtKB-KW"/>
</dbReference>
<evidence type="ECO:0000256" key="4">
    <source>
        <dbReference type="ARBA" id="ARBA00023125"/>
    </source>
</evidence>
<dbReference type="SUPFAM" id="SSF88946">
    <property type="entry name" value="Sigma2 domain of RNA polymerase sigma factors"/>
    <property type="match status" value="1"/>
</dbReference>
<feature type="region of interest" description="Disordered" evidence="6">
    <location>
        <begin position="165"/>
        <end position="196"/>
    </location>
</feature>
<dbReference type="PANTHER" id="PTHR43133:SF50">
    <property type="entry name" value="ECF RNA POLYMERASE SIGMA FACTOR SIGM"/>
    <property type="match status" value="1"/>
</dbReference>
<dbReference type="GO" id="GO:0006352">
    <property type="term" value="P:DNA-templated transcription initiation"/>
    <property type="evidence" value="ECO:0007669"/>
    <property type="project" value="InterPro"/>
</dbReference>
<dbReference type="RefSeq" id="WP_104435029.1">
    <property type="nucleotide sequence ID" value="NZ_PTJD01000015.1"/>
</dbReference>
<evidence type="ECO:0000259" key="8">
    <source>
        <dbReference type="Pfam" id="PF08281"/>
    </source>
</evidence>
<keyword evidence="4" id="KW-0238">DNA-binding</keyword>
<dbReference type="InterPro" id="IPR039425">
    <property type="entry name" value="RNA_pol_sigma-70-like"/>
</dbReference>
<evidence type="ECO:0000256" key="2">
    <source>
        <dbReference type="ARBA" id="ARBA00023015"/>
    </source>
</evidence>
<dbReference type="InterPro" id="IPR013325">
    <property type="entry name" value="RNA_pol_sigma_r2"/>
</dbReference>
<dbReference type="Pfam" id="PF08281">
    <property type="entry name" value="Sigma70_r4_2"/>
    <property type="match status" value="1"/>
</dbReference>
<gene>
    <name evidence="9" type="ORF">CLV92_11591</name>
</gene>
<name>A0A2S6IDQ1_9ACTN</name>
<dbReference type="CDD" id="cd06171">
    <property type="entry name" value="Sigma70_r4"/>
    <property type="match status" value="1"/>
</dbReference>
<reference evidence="9 10" key="1">
    <citation type="submission" date="2018-02" db="EMBL/GenBank/DDBJ databases">
        <title>Genomic Encyclopedia of Archaeal and Bacterial Type Strains, Phase II (KMG-II): from individual species to whole genera.</title>
        <authorList>
            <person name="Goeker M."/>
        </authorList>
    </citation>
    <scope>NUCLEOTIDE SEQUENCE [LARGE SCALE GENOMIC DNA]</scope>
    <source>
        <strain evidence="9 10">DSM 22857</strain>
    </source>
</reference>
<dbReference type="OrthoDB" id="3295010at2"/>
<comment type="similarity">
    <text evidence="1">Belongs to the sigma-70 factor family. ECF subfamily.</text>
</comment>
<dbReference type="Proteomes" id="UP000239485">
    <property type="component" value="Unassembled WGS sequence"/>
</dbReference>
<evidence type="ECO:0000313" key="9">
    <source>
        <dbReference type="EMBL" id="PPK92345.1"/>
    </source>
</evidence>
<dbReference type="InterPro" id="IPR014284">
    <property type="entry name" value="RNA_pol_sigma-70_dom"/>
</dbReference>
<dbReference type="AlphaFoldDB" id="A0A2S6IDQ1"/>
<evidence type="ECO:0000256" key="5">
    <source>
        <dbReference type="ARBA" id="ARBA00023163"/>
    </source>
</evidence>
<proteinExistence type="inferred from homology"/>
<keyword evidence="10" id="KW-1185">Reference proteome</keyword>
<keyword evidence="5" id="KW-0804">Transcription</keyword>
<evidence type="ECO:0000256" key="3">
    <source>
        <dbReference type="ARBA" id="ARBA00023082"/>
    </source>
</evidence>
<dbReference type="InterPro" id="IPR014325">
    <property type="entry name" value="RNA_pol_sigma-E_actinobac"/>
</dbReference>
<dbReference type="InterPro" id="IPR007627">
    <property type="entry name" value="RNA_pol_sigma70_r2"/>
</dbReference>
<dbReference type="NCBIfam" id="TIGR02983">
    <property type="entry name" value="SigE-fam_strep"/>
    <property type="match status" value="1"/>
</dbReference>
<dbReference type="SUPFAM" id="SSF88659">
    <property type="entry name" value="Sigma3 and sigma4 domains of RNA polymerase sigma factors"/>
    <property type="match status" value="1"/>
</dbReference>
<dbReference type="EMBL" id="PTJD01000015">
    <property type="protein sequence ID" value="PPK92345.1"/>
    <property type="molecule type" value="Genomic_DNA"/>
</dbReference>
<dbReference type="Pfam" id="PF04542">
    <property type="entry name" value="Sigma70_r2"/>
    <property type="match status" value="1"/>
</dbReference>
<dbReference type="NCBIfam" id="TIGR02937">
    <property type="entry name" value="sigma70-ECF"/>
    <property type="match status" value="1"/>
</dbReference>
<evidence type="ECO:0000313" key="10">
    <source>
        <dbReference type="Proteomes" id="UP000239485"/>
    </source>
</evidence>